<protein>
    <submittedName>
        <fullName evidence="6">TetR family transcriptional regulator</fullName>
    </submittedName>
</protein>
<organism evidence="6 7">
    <name type="scientific">Rhodococcus navarretei</name>
    <dbReference type="NCBI Taxonomy" id="3128981"/>
    <lineage>
        <taxon>Bacteria</taxon>
        <taxon>Bacillati</taxon>
        <taxon>Actinomycetota</taxon>
        <taxon>Actinomycetes</taxon>
        <taxon>Mycobacteriales</taxon>
        <taxon>Nocardiaceae</taxon>
        <taxon>Rhodococcus</taxon>
    </lineage>
</organism>
<dbReference type="InterPro" id="IPR050109">
    <property type="entry name" value="HTH-type_TetR-like_transc_reg"/>
</dbReference>
<evidence type="ECO:0000313" key="6">
    <source>
        <dbReference type="EMBL" id="MEK8071429.1"/>
    </source>
</evidence>
<keyword evidence="1" id="KW-0805">Transcription regulation</keyword>
<dbReference type="InterPro" id="IPR009057">
    <property type="entry name" value="Homeodomain-like_sf"/>
</dbReference>
<keyword evidence="7" id="KW-1185">Reference proteome</keyword>
<evidence type="ECO:0000259" key="5">
    <source>
        <dbReference type="PROSITE" id="PS50977"/>
    </source>
</evidence>
<evidence type="ECO:0000256" key="2">
    <source>
        <dbReference type="ARBA" id="ARBA00023125"/>
    </source>
</evidence>
<dbReference type="PROSITE" id="PS01081">
    <property type="entry name" value="HTH_TETR_1"/>
    <property type="match status" value="1"/>
</dbReference>
<feature type="domain" description="HTH tetR-type" evidence="5">
    <location>
        <begin position="12"/>
        <end position="72"/>
    </location>
</feature>
<evidence type="ECO:0000256" key="1">
    <source>
        <dbReference type="ARBA" id="ARBA00023015"/>
    </source>
</evidence>
<dbReference type="InterPro" id="IPR041347">
    <property type="entry name" value="MftR_C"/>
</dbReference>
<dbReference type="InterPro" id="IPR001647">
    <property type="entry name" value="HTH_TetR"/>
</dbReference>
<reference evidence="6 7" key="1">
    <citation type="submission" date="2024-03" db="EMBL/GenBank/DDBJ databases">
        <title>Rhodococcus navarretei sp. nov. and Pseudarthrobacter quantumdoti sp. nov., two new species with the ability to biosynthesize Quantum Dots isolated from soil samples at Union Glacier, Antarctica.</title>
        <authorList>
            <person name="Vargas M."/>
        </authorList>
    </citation>
    <scope>NUCLEOTIDE SEQUENCE [LARGE SCALE GENOMIC DNA]</scope>
    <source>
        <strain evidence="6 7">EXRC-4A-4</strain>
    </source>
</reference>
<dbReference type="PROSITE" id="PS50977">
    <property type="entry name" value="HTH_TETR_2"/>
    <property type="match status" value="1"/>
</dbReference>
<dbReference type="Gene3D" id="1.10.357.10">
    <property type="entry name" value="Tetracycline Repressor, domain 2"/>
    <property type="match status" value="1"/>
</dbReference>
<dbReference type="EMBL" id="JBBPCN010000001">
    <property type="protein sequence ID" value="MEK8071429.1"/>
    <property type="molecule type" value="Genomic_DNA"/>
</dbReference>
<comment type="caution">
    <text evidence="6">The sequence shown here is derived from an EMBL/GenBank/DDBJ whole genome shotgun (WGS) entry which is preliminary data.</text>
</comment>
<dbReference type="RefSeq" id="WP_243596101.1">
    <property type="nucleotide sequence ID" value="NZ_JBBPCN010000001.1"/>
</dbReference>
<evidence type="ECO:0000256" key="3">
    <source>
        <dbReference type="ARBA" id="ARBA00023163"/>
    </source>
</evidence>
<sequence>MAHGDSGGRPSATSPHELAAAAQQLFLEKGFDETSVEDIASAVGVSRRTFFRYFPTKADVLWVESPSELARLRENLAADDGSAPYEQVLTRSIVAALTYPSEQHQWAYQRAQLVLKVPSVQTHASFRFAEWKDAAAEFAAIRSGSSKTDLFPIAVGHAVLAAMLTAHEYWIGGPGRDLPQALESTFSMLLPGLPTR</sequence>
<dbReference type="Proteomes" id="UP001456513">
    <property type="component" value="Unassembled WGS sequence"/>
</dbReference>
<dbReference type="PANTHER" id="PTHR30055">
    <property type="entry name" value="HTH-TYPE TRANSCRIPTIONAL REGULATOR RUTR"/>
    <property type="match status" value="1"/>
</dbReference>
<dbReference type="PRINTS" id="PR00455">
    <property type="entry name" value="HTHTETR"/>
</dbReference>
<dbReference type="SUPFAM" id="SSF46689">
    <property type="entry name" value="Homeodomain-like"/>
    <property type="match status" value="1"/>
</dbReference>
<accession>A0ABU9CW39</accession>
<dbReference type="Pfam" id="PF00440">
    <property type="entry name" value="TetR_N"/>
    <property type="match status" value="1"/>
</dbReference>
<dbReference type="PANTHER" id="PTHR30055:SF238">
    <property type="entry name" value="MYCOFACTOCIN BIOSYNTHESIS TRANSCRIPTIONAL REGULATOR MFTR-RELATED"/>
    <property type="match status" value="1"/>
</dbReference>
<proteinExistence type="predicted"/>
<feature type="DNA-binding region" description="H-T-H motif" evidence="4">
    <location>
        <begin position="35"/>
        <end position="54"/>
    </location>
</feature>
<dbReference type="Pfam" id="PF17754">
    <property type="entry name" value="TetR_C_14"/>
    <property type="match status" value="1"/>
</dbReference>
<keyword evidence="2 4" id="KW-0238">DNA-binding</keyword>
<dbReference type="InterPro" id="IPR023772">
    <property type="entry name" value="DNA-bd_HTH_TetR-type_CS"/>
</dbReference>
<evidence type="ECO:0000313" key="7">
    <source>
        <dbReference type="Proteomes" id="UP001456513"/>
    </source>
</evidence>
<dbReference type="Gene3D" id="1.10.10.60">
    <property type="entry name" value="Homeodomain-like"/>
    <property type="match status" value="1"/>
</dbReference>
<name>A0ABU9CW39_9NOCA</name>
<gene>
    <name evidence="6" type="ORF">AABD04_11350</name>
</gene>
<evidence type="ECO:0000256" key="4">
    <source>
        <dbReference type="PROSITE-ProRule" id="PRU00335"/>
    </source>
</evidence>
<keyword evidence="3" id="KW-0804">Transcription</keyword>